<comment type="similarity">
    <text evidence="1">Belongs to the GMC oxidoreductase family.</text>
</comment>
<sequence>MFYAANFNAYVHKKVILTVGVVGTPQLLMLSGIGQQVHFDELGIAVVQSLPVGQNLQDSPGYFSLHCSSNYVRLSETWDKIFADYLERHGTLTIAFNAEAIAYVSAPSSGLPEIELILIPSNNSNSFVTIAFHYTDENFNAISLPLN</sequence>
<dbReference type="Pfam" id="PF00732">
    <property type="entry name" value="GMC_oxred_N"/>
    <property type="match status" value="1"/>
</dbReference>
<accession>A0AAN7ZN88</accession>
<dbReference type="Proteomes" id="UP001329430">
    <property type="component" value="Chromosome 5"/>
</dbReference>
<dbReference type="GO" id="GO:0050660">
    <property type="term" value="F:flavin adenine dinucleotide binding"/>
    <property type="evidence" value="ECO:0007669"/>
    <property type="project" value="InterPro"/>
</dbReference>
<gene>
    <name evidence="3" type="ORF">RI129_007906</name>
</gene>
<evidence type="ECO:0000259" key="2">
    <source>
        <dbReference type="Pfam" id="PF00732"/>
    </source>
</evidence>
<evidence type="ECO:0000313" key="4">
    <source>
        <dbReference type="Proteomes" id="UP001329430"/>
    </source>
</evidence>
<comment type="caution">
    <text evidence="3">The sequence shown here is derived from an EMBL/GenBank/DDBJ whole genome shotgun (WGS) entry which is preliminary data.</text>
</comment>
<dbReference type="Gene3D" id="3.50.50.60">
    <property type="entry name" value="FAD/NAD(P)-binding domain"/>
    <property type="match status" value="1"/>
</dbReference>
<dbReference type="InterPro" id="IPR036188">
    <property type="entry name" value="FAD/NAD-bd_sf"/>
</dbReference>
<proteinExistence type="inferred from homology"/>
<evidence type="ECO:0000256" key="1">
    <source>
        <dbReference type="ARBA" id="ARBA00010790"/>
    </source>
</evidence>
<dbReference type="SUPFAM" id="SSF51905">
    <property type="entry name" value="FAD/NAD(P)-binding domain"/>
    <property type="match status" value="1"/>
</dbReference>
<reference evidence="3 4" key="1">
    <citation type="journal article" date="2024" name="Insects">
        <title>An Improved Chromosome-Level Genome Assembly of the Firefly Pyrocoelia pectoralis.</title>
        <authorList>
            <person name="Fu X."/>
            <person name="Meyer-Rochow V.B."/>
            <person name="Ballantyne L."/>
            <person name="Zhu X."/>
        </authorList>
    </citation>
    <scope>NUCLEOTIDE SEQUENCE [LARGE SCALE GENOMIC DNA]</scope>
    <source>
        <strain evidence="3">XCY_ONT2</strain>
    </source>
</reference>
<dbReference type="PANTHER" id="PTHR11552:SF158">
    <property type="entry name" value="GH23626P-RELATED"/>
    <property type="match status" value="1"/>
</dbReference>
<dbReference type="GO" id="GO:0016614">
    <property type="term" value="F:oxidoreductase activity, acting on CH-OH group of donors"/>
    <property type="evidence" value="ECO:0007669"/>
    <property type="project" value="InterPro"/>
</dbReference>
<dbReference type="InterPro" id="IPR012132">
    <property type="entry name" value="GMC_OxRdtase"/>
</dbReference>
<dbReference type="InterPro" id="IPR000172">
    <property type="entry name" value="GMC_OxRdtase_N"/>
</dbReference>
<dbReference type="PANTHER" id="PTHR11552">
    <property type="entry name" value="GLUCOSE-METHANOL-CHOLINE GMC OXIDOREDUCTASE"/>
    <property type="match status" value="1"/>
</dbReference>
<organism evidence="3 4">
    <name type="scientific">Pyrocoelia pectoralis</name>
    <dbReference type="NCBI Taxonomy" id="417401"/>
    <lineage>
        <taxon>Eukaryota</taxon>
        <taxon>Metazoa</taxon>
        <taxon>Ecdysozoa</taxon>
        <taxon>Arthropoda</taxon>
        <taxon>Hexapoda</taxon>
        <taxon>Insecta</taxon>
        <taxon>Pterygota</taxon>
        <taxon>Neoptera</taxon>
        <taxon>Endopterygota</taxon>
        <taxon>Coleoptera</taxon>
        <taxon>Polyphaga</taxon>
        <taxon>Elateriformia</taxon>
        <taxon>Elateroidea</taxon>
        <taxon>Lampyridae</taxon>
        <taxon>Lampyrinae</taxon>
        <taxon>Pyrocoelia</taxon>
    </lineage>
</organism>
<evidence type="ECO:0000313" key="3">
    <source>
        <dbReference type="EMBL" id="KAK5644061.1"/>
    </source>
</evidence>
<dbReference type="AlphaFoldDB" id="A0AAN7ZN88"/>
<feature type="domain" description="Glucose-methanol-choline oxidoreductase N-terminal" evidence="2">
    <location>
        <begin position="7"/>
        <end position="60"/>
    </location>
</feature>
<name>A0AAN7ZN88_9COLE</name>
<keyword evidence="4" id="KW-1185">Reference proteome</keyword>
<protein>
    <recommendedName>
        <fullName evidence="2">Glucose-methanol-choline oxidoreductase N-terminal domain-containing protein</fullName>
    </recommendedName>
</protein>
<dbReference type="EMBL" id="JAVRBK010000005">
    <property type="protein sequence ID" value="KAK5644061.1"/>
    <property type="molecule type" value="Genomic_DNA"/>
</dbReference>